<dbReference type="SUPFAM" id="SSF53223">
    <property type="entry name" value="Aminoacid dehydrogenase-like, N-terminal domain"/>
    <property type="match status" value="1"/>
</dbReference>
<organism evidence="5 6">
    <name type="scientific">Bosea lupini</name>
    <dbReference type="NCBI Taxonomy" id="1036779"/>
    <lineage>
        <taxon>Bacteria</taxon>
        <taxon>Pseudomonadati</taxon>
        <taxon>Pseudomonadota</taxon>
        <taxon>Alphaproteobacteria</taxon>
        <taxon>Hyphomicrobiales</taxon>
        <taxon>Boseaceae</taxon>
        <taxon>Bosea</taxon>
    </lineage>
</organism>
<dbReference type="GO" id="GO:0009073">
    <property type="term" value="P:aromatic amino acid family biosynthetic process"/>
    <property type="evidence" value="ECO:0007669"/>
    <property type="project" value="UniProtKB-KW"/>
</dbReference>
<dbReference type="InterPro" id="IPR022893">
    <property type="entry name" value="Shikimate_DH_fam"/>
</dbReference>
<evidence type="ECO:0000256" key="1">
    <source>
        <dbReference type="ARBA" id="ARBA00004871"/>
    </source>
</evidence>
<evidence type="ECO:0000256" key="3">
    <source>
        <dbReference type="ARBA" id="ARBA00023141"/>
    </source>
</evidence>
<dbReference type="InterPro" id="IPR013708">
    <property type="entry name" value="Shikimate_DH-bd_N"/>
</dbReference>
<evidence type="ECO:0000313" key="6">
    <source>
        <dbReference type="Proteomes" id="UP000199664"/>
    </source>
</evidence>
<dbReference type="PANTHER" id="PTHR21089">
    <property type="entry name" value="SHIKIMATE DEHYDROGENASE"/>
    <property type="match status" value="1"/>
</dbReference>
<evidence type="ECO:0000313" key="5">
    <source>
        <dbReference type="EMBL" id="SEL97424.1"/>
    </source>
</evidence>
<dbReference type="GO" id="GO:0004764">
    <property type="term" value="F:shikimate 3-dehydrogenase (NADP+) activity"/>
    <property type="evidence" value="ECO:0007669"/>
    <property type="project" value="InterPro"/>
</dbReference>
<dbReference type="AlphaFoldDB" id="A0A1H7UKZ8"/>
<dbReference type="InterPro" id="IPR036291">
    <property type="entry name" value="NAD(P)-bd_dom_sf"/>
</dbReference>
<name>A0A1H7UKZ8_9HYPH</name>
<keyword evidence="3" id="KW-0057">Aromatic amino acid biosynthesis</keyword>
<sequence length="268" mass="27389">MSITITGATRLNVIVGEPIAQVKSPAGMTAAFAARGHDGIVAPVRVAPDHLAAFLSALDHVPNCDGIIVTVPHKFACHRHCASATERGDFLGTVNIMRRRKDGAWHGDIVDGLGFVGAVKANGGEPAGKRALLVGAGGAGSAIALALVDAGVSELAIHDADAERRDRLIARLDGRGGTKVIVGSADPTGFELVANASPAGMKPGDPLPVEVDKLAPGTFVGCVITVPVVSPLIEAARKRGCPTSTGSDMYQALQSAMVDFLLAGERIG</sequence>
<proteinExistence type="predicted"/>
<keyword evidence="2" id="KW-0560">Oxidoreductase</keyword>
<dbReference type="GO" id="GO:0009423">
    <property type="term" value="P:chorismate biosynthetic process"/>
    <property type="evidence" value="ECO:0007669"/>
    <property type="project" value="TreeGrafter"/>
</dbReference>
<dbReference type="GO" id="GO:0050661">
    <property type="term" value="F:NADP binding"/>
    <property type="evidence" value="ECO:0007669"/>
    <property type="project" value="TreeGrafter"/>
</dbReference>
<reference evidence="6" key="1">
    <citation type="submission" date="2016-10" db="EMBL/GenBank/DDBJ databases">
        <authorList>
            <person name="Varghese N."/>
            <person name="Submissions S."/>
        </authorList>
    </citation>
    <scope>NUCLEOTIDE SEQUENCE [LARGE SCALE GENOMIC DNA]</scope>
    <source>
        <strain evidence="6">LMG 26383,CCUG 61248,R- 45681</strain>
    </source>
</reference>
<dbReference type="PANTHER" id="PTHR21089:SF1">
    <property type="entry name" value="BIFUNCTIONAL 3-DEHYDROQUINATE DEHYDRATASE_SHIKIMATE DEHYDROGENASE, CHLOROPLASTIC"/>
    <property type="match status" value="1"/>
</dbReference>
<dbReference type="Proteomes" id="UP000199664">
    <property type="component" value="Unassembled WGS sequence"/>
</dbReference>
<evidence type="ECO:0000256" key="2">
    <source>
        <dbReference type="ARBA" id="ARBA00023002"/>
    </source>
</evidence>
<evidence type="ECO:0000259" key="4">
    <source>
        <dbReference type="Pfam" id="PF08501"/>
    </source>
</evidence>
<protein>
    <submittedName>
        <fullName evidence="5">Shikimate dehydrogenase</fullName>
    </submittedName>
</protein>
<dbReference type="Gene3D" id="3.40.50.10860">
    <property type="entry name" value="Leucine Dehydrogenase, chain A, domain 1"/>
    <property type="match status" value="1"/>
</dbReference>
<accession>A0A1H7UKZ8</accession>
<dbReference type="STRING" id="1036779.SAMN04515666_106314"/>
<comment type="pathway">
    <text evidence="1">Metabolic intermediate biosynthesis; chorismate biosynthesis; chorismate from D-erythrose 4-phosphate and phosphoenolpyruvate: step 4/7.</text>
</comment>
<dbReference type="RefSeq" id="WP_091837841.1">
    <property type="nucleotide sequence ID" value="NZ_FOAN01000006.1"/>
</dbReference>
<dbReference type="Gene3D" id="3.40.50.720">
    <property type="entry name" value="NAD(P)-binding Rossmann-like Domain"/>
    <property type="match status" value="1"/>
</dbReference>
<dbReference type="GO" id="GO:0019632">
    <property type="term" value="P:shikimate metabolic process"/>
    <property type="evidence" value="ECO:0007669"/>
    <property type="project" value="TreeGrafter"/>
</dbReference>
<dbReference type="InterPro" id="IPR046346">
    <property type="entry name" value="Aminoacid_DH-like_N_sf"/>
</dbReference>
<keyword evidence="3" id="KW-0028">Amino-acid biosynthesis</keyword>
<keyword evidence="6" id="KW-1185">Reference proteome</keyword>
<dbReference type="Pfam" id="PF08501">
    <property type="entry name" value="Shikimate_dh_N"/>
    <property type="match status" value="1"/>
</dbReference>
<dbReference type="SUPFAM" id="SSF51735">
    <property type="entry name" value="NAD(P)-binding Rossmann-fold domains"/>
    <property type="match status" value="1"/>
</dbReference>
<gene>
    <name evidence="5" type="ORF">SAMN04515666_106314</name>
</gene>
<dbReference type="EMBL" id="FOAN01000006">
    <property type="protein sequence ID" value="SEL97424.1"/>
    <property type="molecule type" value="Genomic_DNA"/>
</dbReference>
<feature type="domain" description="Shikimate dehydrogenase substrate binding N-terminal" evidence="4">
    <location>
        <begin position="14"/>
        <end position="96"/>
    </location>
</feature>
<dbReference type="OrthoDB" id="7873617at2"/>
<dbReference type="GO" id="GO:0005829">
    <property type="term" value="C:cytosol"/>
    <property type="evidence" value="ECO:0007669"/>
    <property type="project" value="TreeGrafter"/>
</dbReference>